<dbReference type="OrthoDB" id="679284at2"/>
<organism evidence="2 3">
    <name type="scientific">Mucilaginibacter yixingensis</name>
    <dbReference type="NCBI Taxonomy" id="1295612"/>
    <lineage>
        <taxon>Bacteria</taxon>
        <taxon>Pseudomonadati</taxon>
        <taxon>Bacteroidota</taxon>
        <taxon>Sphingobacteriia</taxon>
        <taxon>Sphingobacteriales</taxon>
        <taxon>Sphingobacteriaceae</taxon>
        <taxon>Mucilaginibacter</taxon>
    </lineage>
</organism>
<comment type="caution">
    <text evidence="2">The sequence shown here is derived from an EMBL/GenBank/DDBJ whole genome shotgun (WGS) entry which is preliminary data.</text>
</comment>
<dbReference type="RefSeq" id="WP_107827927.1">
    <property type="nucleotide sequence ID" value="NZ_CP160205.1"/>
</dbReference>
<sequence>MEKQLAEQLKQTRDGFLAALDIFSPEEFNTVPFEGSWTPAQVAQHILLSVTGTGQLVTGPTQAADRDWQQNAAQLASIFLNFEIKMQGPDFVQPDDQPKDQQEIITQLRAGFDKLVTVAANEDLTEICTAGEFPTMGHLSRFELLTFADVHTRRHTHQLQNIATHFA</sequence>
<dbReference type="EMBL" id="QAOQ01000002">
    <property type="protein sequence ID" value="PTR00031.1"/>
    <property type="molecule type" value="Genomic_DNA"/>
</dbReference>
<evidence type="ECO:0000313" key="3">
    <source>
        <dbReference type="Proteomes" id="UP000244168"/>
    </source>
</evidence>
<protein>
    <submittedName>
        <fullName evidence="2">DinB family protein</fullName>
    </submittedName>
</protein>
<dbReference type="InterPro" id="IPR024775">
    <property type="entry name" value="DinB-like"/>
</dbReference>
<keyword evidence="3" id="KW-1185">Reference proteome</keyword>
<reference evidence="2 3" key="1">
    <citation type="submission" date="2018-04" db="EMBL/GenBank/DDBJ databases">
        <title>Genomic Encyclopedia of Archaeal and Bacterial Type Strains, Phase II (KMG-II): from individual species to whole genera.</title>
        <authorList>
            <person name="Goeker M."/>
        </authorList>
    </citation>
    <scope>NUCLEOTIDE SEQUENCE [LARGE SCALE GENOMIC DNA]</scope>
    <source>
        <strain evidence="2 3">DSM 26809</strain>
    </source>
</reference>
<accession>A0A2T5JE37</accession>
<feature type="domain" description="DinB-like" evidence="1">
    <location>
        <begin position="8"/>
        <end position="159"/>
    </location>
</feature>
<dbReference type="Pfam" id="PF12867">
    <property type="entry name" value="DinB_2"/>
    <property type="match status" value="1"/>
</dbReference>
<dbReference type="InterPro" id="IPR034660">
    <property type="entry name" value="DinB/YfiT-like"/>
</dbReference>
<name>A0A2T5JE37_9SPHI</name>
<evidence type="ECO:0000259" key="1">
    <source>
        <dbReference type="Pfam" id="PF12867"/>
    </source>
</evidence>
<dbReference type="Gene3D" id="1.20.120.450">
    <property type="entry name" value="dinb family like domain"/>
    <property type="match status" value="1"/>
</dbReference>
<evidence type="ECO:0000313" key="2">
    <source>
        <dbReference type="EMBL" id="PTR00031.1"/>
    </source>
</evidence>
<dbReference type="AlphaFoldDB" id="A0A2T5JE37"/>
<proteinExistence type="predicted"/>
<dbReference type="Proteomes" id="UP000244168">
    <property type="component" value="Unassembled WGS sequence"/>
</dbReference>
<gene>
    <name evidence="2" type="ORF">C8P68_102862</name>
</gene>
<dbReference type="SUPFAM" id="SSF109854">
    <property type="entry name" value="DinB/YfiT-like putative metalloenzymes"/>
    <property type="match status" value="1"/>
</dbReference>